<dbReference type="AlphaFoldDB" id="A0AAD8TI10"/>
<comment type="caution">
    <text evidence="3">The sequence shown here is derived from an EMBL/GenBank/DDBJ whole genome shotgun (WGS) entry which is preliminary data.</text>
</comment>
<evidence type="ECO:0000313" key="3">
    <source>
        <dbReference type="EMBL" id="KAK1683270.1"/>
    </source>
</evidence>
<dbReference type="EMBL" id="JAUUTY010000002">
    <property type="protein sequence ID" value="KAK1683270.1"/>
    <property type="molecule type" value="Genomic_DNA"/>
</dbReference>
<accession>A0AAD8TI10</accession>
<feature type="compositionally biased region" description="Basic and acidic residues" evidence="1">
    <location>
        <begin position="149"/>
        <end position="160"/>
    </location>
</feature>
<evidence type="ECO:0000256" key="2">
    <source>
        <dbReference type="SAM" id="Phobius"/>
    </source>
</evidence>
<feature type="compositionally biased region" description="Polar residues" evidence="1">
    <location>
        <begin position="99"/>
        <end position="117"/>
    </location>
</feature>
<feature type="transmembrane region" description="Helical" evidence="2">
    <location>
        <begin position="12"/>
        <end position="42"/>
    </location>
</feature>
<name>A0AAD8TI10_LOLMU</name>
<keyword evidence="2" id="KW-0812">Transmembrane</keyword>
<keyword evidence="2" id="KW-1133">Transmembrane helix</keyword>
<keyword evidence="4" id="KW-1185">Reference proteome</keyword>
<feature type="region of interest" description="Disordered" evidence="1">
    <location>
        <begin position="72"/>
        <end position="197"/>
    </location>
</feature>
<feature type="compositionally biased region" description="Polar residues" evidence="1">
    <location>
        <begin position="169"/>
        <end position="179"/>
    </location>
</feature>
<organism evidence="3 4">
    <name type="scientific">Lolium multiflorum</name>
    <name type="common">Italian ryegrass</name>
    <name type="synonym">Lolium perenne subsp. multiflorum</name>
    <dbReference type="NCBI Taxonomy" id="4521"/>
    <lineage>
        <taxon>Eukaryota</taxon>
        <taxon>Viridiplantae</taxon>
        <taxon>Streptophyta</taxon>
        <taxon>Embryophyta</taxon>
        <taxon>Tracheophyta</taxon>
        <taxon>Spermatophyta</taxon>
        <taxon>Magnoliopsida</taxon>
        <taxon>Liliopsida</taxon>
        <taxon>Poales</taxon>
        <taxon>Poaceae</taxon>
        <taxon>BOP clade</taxon>
        <taxon>Pooideae</taxon>
        <taxon>Poodae</taxon>
        <taxon>Poeae</taxon>
        <taxon>Poeae Chloroplast Group 2 (Poeae type)</taxon>
        <taxon>Loliodinae</taxon>
        <taxon>Loliinae</taxon>
        <taxon>Lolium</taxon>
    </lineage>
</organism>
<gene>
    <name evidence="3" type="ORF">QYE76_044118</name>
</gene>
<reference evidence="3" key="1">
    <citation type="submission" date="2023-07" db="EMBL/GenBank/DDBJ databases">
        <title>A chromosome-level genome assembly of Lolium multiflorum.</title>
        <authorList>
            <person name="Chen Y."/>
            <person name="Copetti D."/>
            <person name="Kolliker R."/>
            <person name="Studer B."/>
        </authorList>
    </citation>
    <scope>NUCLEOTIDE SEQUENCE</scope>
    <source>
        <strain evidence="3">02402/16</strain>
        <tissue evidence="3">Leaf</tissue>
    </source>
</reference>
<sequence>MGSGDPPCVITAAGLAGTVVGCIVAASVIMFALGWYVCLAYTSTREQKESKKVITDLQKELSSARVAAALDEARAKPRRVPPGSREPTRLSWEHCCSGLSPNPGTPSAQRLPPSNLNRRASVQSSAARHQAQRPAHHCSSRGPLALSEEDPRRASHRDTPQEAGAPPASQDTSHAANTENPEEEPLPELKLPRRRLQEGYDAKDAVVARFGMPNLRFSPGT</sequence>
<evidence type="ECO:0000313" key="4">
    <source>
        <dbReference type="Proteomes" id="UP001231189"/>
    </source>
</evidence>
<protein>
    <submittedName>
        <fullName evidence="3">Uncharacterized protein</fullName>
    </submittedName>
</protein>
<feature type="compositionally biased region" description="Basic residues" evidence="1">
    <location>
        <begin position="130"/>
        <end position="139"/>
    </location>
</feature>
<feature type="compositionally biased region" description="Low complexity" evidence="1">
    <location>
        <begin position="118"/>
        <end position="129"/>
    </location>
</feature>
<evidence type="ECO:0000256" key="1">
    <source>
        <dbReference type="SAM" id="MobiDB-lite"/>
    </source>
</evidence>
<proteinExistence type="predicted"/>
<keyword evidence="2" id="KW-0472">Membrane</keyword>
<dbReference type="Proteomes" id="UP001231189">
    <property type="component" value="Unassembled WGS sequence"/>
</dbReference>